<protein>
    <submittedName>
        <fullName evidence="2">DUF2938 family protein</fullName>
    </submittedName>
</protein>
<dbReference type="Proteomes" id="UP000469421">
    <property type="component" value="Unassembled WGS sequence"/>
</dbReference>
<gene>
    <name evidence="2" type="ORF">GFN93_04800</name>
</gene>
<keyword evidence="1" id="KW-0472">Membrane</keyword>
<evidence type="ECO:0000313" key="3">
    <source>
        <dbReference type="Proteomes" id="UP000469421"/>
    </source>
</evidence>
<comment type="caution">
    <text evidence="2">The sequence shown here is derived from an EMBL/GenBank/DDBJ whole genome shotgun (WGS) entry which is preliminary data.</text>
</comment>
<evidence type="ECO:0000313" key="2">
    <source>
        <dbReference type="EMBL" id="MQX52555.1"/>
    </source>
</evidence>
<accession>A0A6N7LU72</accession>
<dbReference type="RefSeq" id="WP_153499373.1">
    <property type="nucleotide sequence ID" value="NZ_WIRE01000001.1"/>
</dbReference>
<name>A0A6N7LU72_9GAMM</name>
<feature type="transmembrane region" description="Helical" evidence="1">
    <location>
        <begin position="74"/>
        <end position="95"/>
    </location>
</feature>
<keyword evidence="3" id="KW-1185">Reference proteome</keyword>
<evidence type="ECO:0000256" key="1">
    <source>
        <dbReference type="SAM" id="Phobius"/>
    </source>
</evidence>
<proteinExistence type="predicted"/>
<feature type="transmembrane region" description="Helical" evidence="1">
    <location>
        <begin position="140"/>
        <end position="160"/>
    </location>
</feature>
<sequence length="166" mass="17937">MHPLSFFVFDALLIGIVATAVMDIWGWLRPAVFGTSPNYDMVGRWLLHMRHGQFRHIAISSSPAQKGERITGWLAHYLTGIAYAMLLLAFAGTAWASQPTLGPALTIGLVTVAAPFLLMQPGMGMGVAAANAPHPNRARMQSVTTHLVFGLGLYLGGLLLNVTVQW</sequence>
<keyword evidence="1" id="KW-1133">Transmembrane helix</keyword>
<feature type="transmembrane region" description="Helical" evidence="1">
    <location>
        <begin position="101"/>
        <end position="119"/>
    </location>
</feature>
<reference evidence="2 3" key="1">
    <citation type="submission" date="2019-10" db="EMBL/GenBank/DDBJ databases">
        <title>Alcanivorax sp.PA15-N-34 draft genome sequence.</title>
        <authorList>
            <person name="Liao X."/>
            <person name="Shao Z."/>
        </authorList>
    </citation>
    <scope>NUCLEOTIDE SEQUENCE [LARGE SCALE GENOMIC DNA]</scope>
    <source>
        <strain evidence="2 3">PA15-N-34</strain>
    </source>
</reference>
<dbReference type="AlphaFoldDB" id="A0A6N7LU72"/>
<keyword evidence="1" id="KW-0812">Transmembrane</keyword>
<organism evidence="2 3">
    <name type="scientific">Alcanivorax sediminis</name>
    <dbReference type="NCBI Taxonomy" id="2663008"/>
    <lineage>
        <taxon>Bacteria</taxon>
        <taxon>Pseudomonadati</taxon>
        <taxon>Pseudomonadota</taxon>
        <taxon>Gammaproteobacteria</taxon>
        <taxon>Oceanospirillales</taxon>
        <taxon>Alcanivoracaceae</taxon>
        <taxon>Alcanivorax</taxon>
    </lineage>
</organism>
<dbReference type="Pfam" id="PF11158">
    <property type="entry name" value="DUF2938"/>
    <property type="match status" value="1"/>
</dbReference>
<feature type="transmembrane region" description="Helical" evidence="1">
    <location>
        <begin position="6"/>
        <end position="28"/>
    </location>
</feature>
<dbReference type="InterPro" id="IPR021329">
    <property type="entry name" value="DUF2938"/>
</dbReference>
<dbReference type="EMBL" id="WIRE01000001">
    <property type="protein sequence ID" value="MQX52555.1"/>
    <property type="molecule type" value="Genomic_DNA"/>
</dbReference>